<dbReference type="AlphaFoldDB" id="A0A9P9WHP5"/>
<evidence type="ECO:0000256" key="1">
    <source>
        <dbReference type="PROSITE-ProRule" id="PRU00529"/>
    </source>
</evidence>
<keyword evidence="1" id="KW-0694">RNA-binding</keyword>
<dbReference type="InterPro" id="IPR004114">
    <property type="entry name" value="THUMP_dom"/>
</dbReference>
<dbReference type="PANTHER" id="PTHR13452">
    <property type="entry name" value="THUMP DOMAIN CONTAINING PROTEIN 1-RELATED"/>
    <property type="match status" value="1"/>
</dbReference>
<name>A0A9P9WHP5_9PEZI</name>
<reference evidence="4" key="1">
    <citation type="submission" date="2021-03" db="EMBL/GenBank/DDBJ databases">
        <title>Revisited historic fungal species revealed as producer of novel bioactive compounds through whole genome sequencing and comparative genomics.</title>
        <authorList>
            <person name="Vignolle G.A."/>
            <person name="Hochenegger N."/>
            <person name="Mach R.L."/>
            <person name="Mach-Aigner A.R."/>
            <person name="Javad Rahimi M."/>
            <person name="Salim K.A."/>
            <person name="Chan C.M."/>
            <person name="Lim L.B.L."/>
            <person name="Cai F."/>
            <person name="Druzhinina I.S."/>
            <person name="U'Ren J.M."/>
            <person name="Derntl C."/>
        </authorList>
    </citation>
    <scope>NUCLEOTIDE SEQUENCE</scope>
    <source>
        <strain evidence="4">TUCIM 5799</strain>
    </source>
</reference>
<feature type="region of interest" description="Disordered" evidence="2">
    <location>
        <begin position="1"/>
        <end position="40"/>
    </location>
</feature>
<evidence type="ECO:0000313" key="4">
    <source>
        <dbReference type="EMBL" id="KAI1863666.1"/>
    </source>
</evidence>
<dbReference type="PROSITE" id="PS51165">
    <property type="entry name" value="THUMP"/>
    <property type="match status" value="1"/>
</dbReference>
<evidence type="ECO:0000256" key="2">
    <source>
        <dbReference type="SAM" id="MobiDB-lite"/>
    </source>
</evidence>
<feature type="domain" description="THUMP" evidence="3">
    <location>
        <begin position="176"/>
        <end position="277"/>
    </location>
</feature>
<dbReference type="Pfam" id="PF02926">
    <property type="entry name" value="THUMP"/>
    <property type="match status" value="1"/>
</dbReference>
<sequence length="335" mass="36860">MGGVNKRKAPPSNGADGASFKKSKGGSAGKWTTPHQKTKMESLRAKGRLLEVGDVGFWASCQRGQEQRALGELMSICDEYGEKLYGIKPEEVGEDSDAEDADIEASIQKELDAMKPTGKSRHADSVFAPMRVGMDCLLFMKTKPPVEPTAFVRRIVEDAQSTSSHGQRKSRFLNRLTPITLMGKATGTGVEEVARTVLAEHFQLAGVDEQPLDEESDPGSTYAIRLTTRAHNSLKRDDVIKQIASLIGPRHKVNLTNPDKVIIVELFQTFCGMSVVEGDWDAMKRYNLNELYVAAIAQAREARAKADGHTGEKADEKPREKTEEKLGEQADEKDQ</sequence>
<dbReference type="Gene3D" id="3.30.2300.10">
    <property type="entry name" value="THUMP superfamily"/>
    <property type="match status" value="1"/>
</dbReference>
<proteinExistence type="predicted"/>
<dbReference type="CDD" id="cd11717">
    <property type="entry name" value="THUMP_THUMPD1_like"/>
    <property type="match status" value="1"/>
</dbReference>
<dbReference type="InterPro" id="IPR040183">
    <property type="entry name" value="THUMPD1-like"/>
</dbReference>
<organism evidence="4 5">
    <name type="scientific">Neoarthrinium moseri</name>
    <dbReference type="NCBI Taxonomy" id="1658444"/>
    <lineage>
        <taxon>Eukaryota</taxon>
        <taxon>Fungi</taxon>
        <taxon>Dikarya</taxon>
        <taxon>Ascomycota</taxon>
        <taxon>Pezizomycotina</taxon>
        <taxon>Sordariomycetes</taxon>
        <taxon>Xylariomycetidae</taxon>
        <taxon>Amphisphaeriales</taxon>
        <taxon>Apiosporaceae</taxon>
        <taxon>Neoarthrinium</taxon>
    </lineage>
</organism>
<protein>
    <recommendedName>
        <fullName evidence="3">THUMP domain-containing protein</fullName>
    </recommendedName>
</protein>
<dbReference type="FunFam" id="3.30.2300.10:FF:000001">
    <property type="entry name" value="THUMP domain-containing protein 1"/>
    <property type="match status" value="1"/>
</dbReference>
<dbReference type="GO" id="GO:0003723">
    <property type="term" value="F:RNA binding"/>
    <property type="evidence" value="ECO:0007669"/>
    <property type="project" value="UniProtKB-UniRule"/>
</dbReference>
<dbReference type="GO" id="GO:0006400">
    <property type="term" value="P:tRNA modification"/>
    <property type="evidence" value="ECO:0007669"/>
    <property type="project" value="InterPro"/>
</dbReference>
<dbReference type="PANTHER" id="PTHR13452:SF10">
    <property type="entry name" value="THUMP DOMAIN-CONTAINING PROTEIN 1"/>
    <property type="match status" value="1"/>
</dbReference>
<evidence type="ECO:0000259" key="3">
    <source>
        <dbReference type="PROSITE" id="PS51165"/>
    </source>
</evidence>
<comment type="caution">
    <text evidence="4">The sequence shown here is derived from an EMBL/GenBank/DDBJ whole genome shotgun (WGS) entry which is preliminary data.</text>
</comment>
<accession>A0A9P9WHP5</accession>
<evidence type="ECO:0000313" key="5">
    <source>
        <dbReference type="Proteomes" id="UP000829685"/>
    </source>
</evidence>
<dbReference type="SUPFAM" id="SSF143437">
    <property type="entry name" value="THUMP domain-like"/>
    <property type="match status" value="1"/>
</dbReference>
<feature type="region of interest" description="Disordered" evidence="2">
    <location>
        <begin position="302"/>
        <end position="335"/>
    </location>
</feature>
<dbReference type="SMART" id="SM00981">
    <property type="entry name" value="THUMP"/>
    <property type="match status" value="1"/>
</dbReference>
<keyword evidence="5" id="KW-1185">Reference proteome</keyword>
<dbReference type="EMBL" id="JAFIMR010000025">
    <property type="protein sequence ID" value="KAI1863666.1"/>
    <property type="molecule type" value="Genomic_DNA"/>
</dbReference>
<gene>
    <name evidence="4" type="ORF">JX265_008883</name>
</gene>
<dbReference type="Proteomes" id="UP000829685">
    <property type="component" value="Unassembled WGS sequence"/>
</dbReference>